<sequence>MSSLGLFGPQIEDFAAQGRLKSWRSSGNAHATLKPKPTSTQPNASPEDPTATSFQCMELVKYVAEINLGPISFKRCVHFAAYKMPPREDASA</sequence>
<evidence type="ECO:0000256" key="1">
    <source>
        <dbReference type="SAM" id="MobiDB-lite"/>
    </source>
</evidence>
<name>A0A8H5ZM76_COCSA</name>
<organism evidence="2 3">
    <name type="scientific">Cochliobolus sativus</name>
    <name type="common">Common root rot and spot blotch fungus</name>
    <name type="synonym">Bipolaris sorokiniana</name>
    <dbReference type="NCBI Taxonomy" id="45130"/>
    <lineage>
        <taxon>Eukaryota</taxon>
        <taxon>Fungi</taxon>
        <taxon>Dikarya</taxon>
        <taxon>Ascomycota</taxon>
        <taxon>Pezizomycotina</taxon>
        <taxon>Dothideomycetes</taxon>
        <taxon>Pleosporomycetidae</taxon>
        <taxon>Pleosporales</taxon>
        <taxon>Pleosporineae</taxon>
        <taxon>Pleosporaceae</taxon>
        <taxon>Bipolaris</taxon>
    </lineage>
</organism>
<feature type="compositionally biased region" description="Polar residues" evidence="1">
    <location>
        <begin position="37"/>
        <end position="50"/>
    </location>
</feature>
<accession>A0A8H5ZM76</accession>
<evidence type="ECO:0000313" key="3">
    <source>
        <dbReference type="Proteomes" id="UP000624244"/>
    </source>
</evidence>
<protein>
    <submittedName>
        <fullName evidence="2">Uncharacterized protein</fullName>
    </submittedName>
</protein>
<dbReference type="EMBL" id="WNKQ01000006">
    <property type="protein sequence ID" value="KAF5850670.1"/>
    <property type="molecule type" value="Genomic_DNA"/>
</dbReference>
<evidence type="ECO:0000313" key="2">
    <source>
        <dbReference type="EMBL" id="KAF5850670.1"/>
    </source>
</evidence>
<reference evidence="2" key="1">
    <citation type="submission" date="2019-11" db="EMBL/GenBank/DDBJ databases">
        <title>Bipolaris sorokiniana Genome sequencing.</title>
        <authorList>
            <person name="Wang H."/>
        </authorList>
    </citation>
    <scope>NUCLEOTIDE SEQUENCE</scope>
</reference>
<gene>
    <name evidence="2" type="ORF">GGP41_010307</name>
</gene>
<dbReference type="AlphaFoldDB" id="A0A8H5ZM76"/>
<dbReference type="Proteomes" id="UP000624244">
    <property type="component" value="Unassembled WGS sequence"/>
</dbReference>
<comment type="caution">
    <text evidence="2">The sequence shown here is derived from an EMBL/GenBank/DDBJ whole genome shotgun (WGS) entry which is preliminary data.</text>
</comment>
<feature type="region of interest" description="Disordered" evidence="1">
    <location>
        <begin position="23"/>
        <end position="50"/>
    </location>
</feature>
<proteinExistence type="predicted"/>